<feature type="domain" description="Aromatic amino acid beta-eliminating lyase/threonine aldolase" evidence="8">
    <location>
        <begin position="28"/>
        <end position="310"/>
    </location>
</feature>
<dbReference type="Proteomes" id="UP000249299">
    <property type="component" value="Unassembled WGS sequence"/>
</dbReference>
<dbReference type="NCBIfam" id="NF041359">
    <property type="entry name" value="GntG_guanitoxin"/>
    <property type="match status" value="1"/>
</dbReference>
<dbReference type="AlphaFoldDB" id="A0A327JG76"/>
<evidence type="ECO:0000256" key="2">
    <source>
        <dbReference type="ARBA" id="ARBA00006966"/>
    </source>
</evidence>
<dbReference type="SUPFAM" id="SSF53383">
    <property type="entry name" value="PLP-dependent transferases"/>
    <property type="match status" value="1"/>
</dbReference>
<dbReference type="InterPro" id="IPR015421">
    <property type="entry name" value="PyrdxlP-dep_Trfase_major"/>
</dbReference>
<dbReference type="PANTHER" id="PTHR48097">
    <property type="entry name" value="L-THREONINE ALDOLASE-RELATED"/>
    <property type="match status" value="1"/>
</dbReference>
<dbReference type="GO" id="GO:0005829">
    <property type="term" value="C:cytosol"/>
    <property type="evidence" value="ECO:0007669"/>
    <property type="project" value="TreeGrafter"/>
</dbReference>
<name>A0A327JG76_9HYPH</name>
<evidence type="ECO:0000313" key="9">
    <source>
        <dbReference type="EMBL" id="RAI25407.1"/>
    </source>
</evidence>
<evidence type="ECO:0000256" key="1">
    <source>
        <dbReference type="ARBA" id="ARBA00001933"/>
    </source>
</evidence>
<dbReference type="InterPro" id="IPR015424">
    <property type="entry name" value="PyrdxlP-dep_Trfase"/>
</dbReference>
<sequence>MKTTCAGSPTGSASTSRDPETVPEFTIDLVSDTSTRPSKEMLAAMAAAPTGDEQRDEDPTTLALCEEVADYLGKEAALFLPSGTMCNLIAFLVHCRPGDEIICASNAHVFGSEGGGASAVAGTQFRTVETADGIFSGADVRAFSRPRRHRSPRSRLVSVEQTTNRGGGAVWPVETLAEVAAAAKEAGLIVHMDGARLPNAAIASGRPAAEHAATVDTVWIDFSKGLGCPVGGALAGPKDFIEAAWTWKHRLGGAMRQSGVLAAAARHALKHNLERLAEDHANAAALAAGIEDIPGLEIFPTVPQSNIFFLNVAGTGKTAPQIAARMAEEGLRLGVETPTRMRAVTHLDVDRPGIDLAIGIIRRAISG</sequence>
<evidence type="ECO:0000256" key="4">
    <source>
        <dbReference type="ARBA" id="ARBA00022898"/>
    </source>
</evidence>
<dbReference type="InterPro" id="IPR001597">
    <property type="entry name" value="ArAA_b-elim_lyase/Thr_aldolase"/>
</dbReference>
<evidence type="ECO:0000256" key="5">
    <source>
        <dbReference type="ARBA" id="ARBA00023239"/>
    </source>
</evidence>
<feature type="modified residue" description="N6-(pyridoxal phosphate)lysine" evidence="6">
    <location>
        <position position="224"/>
    </location>
</feature>
<dbReference type="GO" id="GO:0006545">
    <property type="term" value="P:glycine biosynthetic process"/>
    <property type="evidence" value="ECO:0007669"/>
    <property type="project" value="TreeGrafter"/>
</dbReference>
<feature type="compositionally biased region" description="Polar residues" evidence="7">
    <location>
        <begin position="1"/>
        <end position="16"/>
    </location>
</feature>
<evidence type="ECO:0000256" key="3">
    <source>
        <dbReference type="ARBA" id="ARBA00011881"/>
    </source>
</evidence>
<comment type="subunit">
    <text evidence="3">Homotetramer.</text>
</comment>
<evidence type="ECO:0000313" key="10">
    <source>
        <dbReference type="Proteomes" id="UP000249299"/>
    </source>
</evidence>
<dbReference type="GO" id="GO:0008732">
    <property type="term" value="F:L-allo-threonine aldolase activity"/>
    <property type="evidence" value="ECO:0007669"/>
    <property type="project" value="TreeGrafter"/>
</dbReference>
<evidence type="ECO:0000256" key="6">
    <source>
        <dbReference type="PIRSR" id="PIRSR017617-1"/>
    </source>
</evidence>
<comment type="similarity">
    <text evidence="2">Belongs to the threonine aldolase family.</text>
</comment>
<dbReference type="Gene3D" id="3.90.1150.10">
    <property type="entry name" value="Aspartate Aminotransferase, domain 1"/>
    <property type="match status" value="1"/>
</dbReference>
<dbReference type="PIRSF" id="PIRSF017617">
    <property type="entry name" value="Thr_aldolase"/>
    <property type="match status" value="1"/>
</dbReference>
<dbReference type="FunFam" id="3.40.640.10:FF:000030">
    <property type="entry name" value="Low-specificity L-threonine aldolase"/>
    <property type="match status" value="1"/>
</dbReference>
<keyword evidence="5" id="KW-0456">Lyase</keyword>
<dbReference type="OrthoDB" id="9774495at2"/>
<dbReference type="InterPro" id="IPR023603">
    <property type="entry name" value="Low_specificity_L-TA-like"/>
</dbReference>
<dbReference type="Gene3D" id="3.40.640.10">
    <property type="entry name" value="Type I PLP-dependent aspartate aminotransferase-like (Major domain)"/>
    <property type="match status" value="1"/>
</dbReference>
<dbReference type="GO" id="GO:0006567">
    <property type="term" value="P:L-threonine catabolic process"/>
    <property type="evidence" value="ECO:0007669"/>
    <property type="project" value="TreeGrafter"/>
</dbReference>
<comment type="cofactor">
    <cofactor evidence="1">
        <name>pyridoxal 5'-phosphate</name>
        <dbReference type="ChEBI" id="CHEBI:597326"/>
    </cofactor>
</comment>
<keyword evidence="10" id="KW-1185">Reference proteome</keyword>
<dbReference type="Pfam" id="PF01212">
    <property type="entry name" value="Beta_elim_lyase"/>
    <property type="match status" value="1"/>
</dbReference>
<evidence type="ECO:0000256" key="7">
    <source>
        <dbReference type="SAM" id="MobiDB-lite"/>
    </source>
</evidence>
<protein>
    <recommendedName>
        <fullName evidence="8">Aromatic amino acid beta-eliminating lyase/threonine aldolase domain-containing protein</fullName>
    </recommendedName>
</protein>
<evidence type="ECO:0000259" key="8">
    <source>
        <dbReference type="Pfam" id="PF01212"/>
    </source>
</evidence>
<accession>A0A327JG76</accession>
<comment type="caution">
    <text evidence="9">The sequence shown here is derived from an EMBL/GenBank/DDBJ whole genome shotgun (WGS) entry which is preliminary data.</text>
</comment>
<feature type="region of interest" description="Disordered" evidence="7">
    <location>
        <begin position="1"/>
        <end position="24"/>
    </location>
</feature>
<gene>
    <name evidence="9" type="ORF">CH339_18335</name>
</gene>
<organism evidence="9 10">
    <name type="scientific">Rhodobium orientis</name>
    <dbReference type="NCBI Taxonomy" id="34017"/>
    <lineage>
        <taxon>Bacteria</taxon>
        <taxon>Pseudomonadati</taxon>
        <taxon>Pseudomonadota</taxon>
        <taxon>Alphaproteobacteria</taxon>
        <taxon>Hyphomicrobiales</taxon>
        <taxon>Rhodobiaceae</taxon>
        <taxon>Rhodobium</taxon>
    </lineage>
</organism>
<reference evidence="9 10" key="1">
    <citation type="submission" date="2017-07" db="EMBL/GenBank/DDBJ databases">
        <title>Draft Genome Sequences of Select Purple Nonsulfur Bacteria.</title>
        <authorList>
            <person name="Lasarre B."/>
            <person name="Mckinlay J.B."/>
        </authorList>
    </citation>
    <scope>NUCLEOTIDE SEQUENCE [LARGE SCALE GENOMIC DNA]</scope>
    <source>
        <strain evidence="9 10">DSM 11290</strain>
    </source>
</reference>
<dbReference type="PANTHER" id="PTHR48097:SF9">
    <property type="entry name" value="L-THREONINE ALDOLASE"/>
    <property type="match status" value="1"/>
</dbReference>
<dbReference type="EMBL" id="NPEV01000048">
    <property type="protein sequence ID" value="RAI25407.1"/>
    <property type="molecule type" value="Genomic_DNA"/>
</dbReference>
<dbReference type="InterPro" id="IPR015422">
    <property type="entry name" value="PyrdxlP-dep_Trfase_small"/>
</dbReference>
<keyword evidence="4" id="KW-0663">Pyridoxal phosphate</keyword>
<proteinExistence type="inferred from homology"/>